<evidence type="ECO:0000256" key="4">
    <source>
        <dbReference type="ARBA" id="ARBA00023128"/>
    </source>
</evidence>
<sequence length="335" mass="39397">MRQPNYVSHYLRLLKPQIQKIPIDKHTQVLLTNLVRKRLQRDQIPQFSKLRNIITESSTHENTNPSTYHIPEILNLCYKQPGGLYADDRDIQWFLRTNLKAWPHESQKVFLENEKDSLDFKSKNIRTLPHIKFPNIDEDRVIPSLLDSFPELTQTDECQIEPLTNISLDSNLNIEYPQKVLTKILKLIHALRSNSILTHPRKIMSPIAMIPLSPLGEPVPLIRHKNIIRDKIRYIREVLYSMPPLNKSDFIHLESTLDRMHGKKVKTELDLQVMAHYEQFLKKSYYLDVEKTTCEVSKYAFIRTEGTVDDERYFTTMKKNVLELDKAGSKKKKKK</sequence>
<reference evidence="7" key="2">
    <citation type="submission" date="2021-01" db="EMBL/GenBank/DDBJ databases">
        <authorList>
            <person name="Schikora-Tamarit M.A."/>
        </authorList>
    </citation>
    <scope>NUCLEOTIDE SEQUENCE</scope>
    <source>
        <strain evidence="7">CBS2887</strain>
    </source>
</reference>
<comment type="caution">
    <text evidence="7">The sequence shown here is derived from an EMBL/GenBank/DDBJ whole genome shotgun (WGS) entry which is preliminary data.</text>
</comment>
<comment type="subcellular location">
    <subcellularLocation>
        <location evidence="1 6">Mitochondrion</location>
    </subcellularLocation>
</comment>
<dbReference type="Pfam" id="PF17053">
    <property type="entry name" value="GEP5"/>
    <property type="match status" value="1"/>
</dbReference>
<name>A0A9P8PHJ7_WICPI</name>
<evidence type="ECO:0000256" key="6">
    <source>
        <dbReference type="RuleBase" id="RU363007"/>
    </source>
</evidence>
<keyword evidence="4 6" id="KW-0496">Mitochondrion</keyword>
<evidence type="ECO:0000256" key="3">
    <source>
        <dbReference type="ARBA" id="ARBA00018341"/>
    </source>
</evidence>
<evidence type="ECO:0000256" key="5">
    <source>
        <dbReference type="ARBA" id="ARBA00025061"/>
    </source>
</evidence>
<dbReference type="InterPro" id="IPR031455">
    <property type="entry name" value="Gep5"/>
</dbReference>
<accession>A0A9P8PHJ7</accession>
<reference evidence="7" key="1">
    <citation type="journal article" date="2021" name="Open Biol.">
        <title>Shared evolutionary footprints suggest mitochondrial oxidative damage underlies multiple complex I losses in fungi.</title>
        <authorList>
            <person name="Schikora-Tamarit M.A."/>
            <person name="Marcet-Houben M."/>
            <person name="Nosek J."/>
            <person name="Gabaldon T."/>
        </authorList>
    </citation>
    <scope>NUCLEOTIDE SEQUENCE</scope>
    <source>
        <strain evidence="7">CBS2887</strain>
    </source>
</reference>
<gene>
    <name evidence="7" type="ORF">WICPIJ_010160</name>
</gene>
<dbReference type="EMBL" id="JAEUBG010005865">
    <property type="protein sequence ID" value="KAH3672116.1"/>
    <property type="molecule type" value="Genomic_DNA"/>
</dbReference>
<protein>
    <recommendedName>
        <fullName evidence="3 6">Genetic interactor of prohibitin 5, mitochondrial</fullName>
    </recommendedName>
</protein>
<dbReference type="Proteomes" id="UP000774326">
    <property type="component" value="Unassembled WGS sequence"/>
</dbReference>
<comment type="function">
    <text evidence="5 6">Essential for respiratory growth and required for maintenance of mtDNA. Required for cell survival in the absence of prohibitins.</text>
</comment>
<comment type="similarity">
    <text evidence="2 6">Belongs to the GEP5 family.</text>
</comment>
<evidence type="ECO:0000313" key="7">
    <source>
        <dbReference type="EMBL" id="KAH3672116.1"/>
    </source>
</evidence>
<keyword evidence="8" id="KW-1185">Reference proteome</keyword>
<dbReference type="OrthoDB" id="4096820at2759"/>
<dbReference type="GO" id="GO:0005739">
    <property type="term" value="C:mitochondrion"/>
    <property type="evidence" value="ECO:0007669"/>
    <property type="project" value="UniProtKB-SubCell"/>
</dbReference>
<evidence type="ECO:0000256" key="2">
    <source>
        <dbReference type="ARBA" id="ARBA00008036"/>
    </source>
</evidence>
<evidence type="ECO:0000256" key="1">
    <source>
        <dbReference type="ARBA" id="ARBA00004173"/>
    </source>
</evidence>
<organism evidence="7 8">
    <name type="scientific">Wickerhamomyces pijperi</name>
    <name type="common">Yeast</name>
    <name type="synonym">Pichia pijperi</name>
    <dbReference type="NCBI Taxonomy" id="599730"/>
    <lineage>
        <taxon>Eukaryota</taxon>
        <taxon>Fungi</taxon>
        <taxon>Dikarya</taxon>
        <taxon>Ascomycota</taxon>
        <taxon>Saccharomycotina</taxon>
        <taxon>Saccharomycetes</taxon>
        <taxon>Phaffomycetales</taxon>
        <taxon>Wickerhamomycetaceae</taxon>
        <taxon>Wickerhamomyces</taxon>
    </lineage>
</organism>
<dbReference type="AlphaFoldDB" id="A0A9P8PHJ7"/>
<evidence type="ECO:0000313" key="8">
    <source>
        <dbReference type="Proteomes" id="UP000774326"/>
    </source>
</evidence>
<proteinExistence type="inferred from homology"/>